<dbReference type="GO" id="GO:0045454">
    <property type="term" value="P:cell redox homeostasis"/>
    <property type="evidence" value="ECO:0007669"/>
    <property type="project" value="TreeGrafter"/>
</dbReference>
<feature type="domain" description="Glutaredoxin" evidence="1">
    <location>
        <begin position="3"/>
        <end position="59"/>
    </location>
</feature>
<dbReference type="Gene3D" id="3.40.30.10">
    <property type="entry name" value="Glutaredoxin"/>
    <property type="match status" value="1"/>
</dbReference>
<proteinExistence type="predicted"/>
<gene>
    <name evidence="2" type="ORF">D6T64_04130</name>
</gene>
<reference evidence="2 3" key="1">
    <citation type="submission" date="2018-09" db="EMBL/GenBank/DDBJ databases">
        <title>Novel species of Cryobacterium.</title>
        <authorList>
            <person name="Liu Q."/>
            <person name="Xin Y.-H."/>
        </authorList>
    </citation>
    <scope>NUCLEOTIDE SEQUENCE [LARGE SCALE GENOMIC DNA]</scope>
    <source>
        <strain evidence="2 3">Hh39</strain>
    </source>
</reference>
<comment type="caution">
    <text evidence="2">The sequence shown here is derived from an EMBL/GenBank/DDBJ whole genome shotgun (WGS) entry which is preliminary data.</text>
</comment>
<dbReference type="GO" id="GO:0009055">
    <property type="term" value="F:electron transfer activity"/>
    <property type="evidence" value="ECO:0007669"/>
    <property type="project" value="TreeGrafter"/>
</dbReference>
<keyword evidence="3" id="KW-1185">Reference proteome</keyword>
<dbReference type="AlphaFoldDB" id="A0A3A5MLX5"/>
<dbReference type="SUPFAM" id="SSF52833">
    <property type="entry name" value="Thioredoxin-like"/>
    <property type="match status" value="1"/>
</dbReference>
<dbReference type="PANTHER" id="PTHR34386">
    <property type="entry name" value="GLUTAREDOXIN"/>
    <property type="match status" value="1"/>
</dbReference>
<dbReference type="InterPro" id="IPR036249">
    <property type="entry name" value="Thioredoxin-like_sf"/>
</dbReference>
<evidence type="ECO:0000313" key="3">
    <source>
        <dbReference type="Proteomes" id="UP000272015"/>
    </source>
</evidence>
<dbReference type="InterPro" id="IPR002109">
    <property type="entry name" value="Glutaredoxin"/>
</dbReference>
<dbReference type="EMBL" id="QZVS01000061">
    <property type="protein sequence ID" value="RJT90372.1"/>
    <property type="molecule type" value="Genomic_DNA"/>
</dbReference>
<organism evidence="2 3">
    <name type="scientific">Cryobacterium melibiosiphilum</name>
    <dbReference type="NCBI Taxonomy" id="995039"/>
    <lineage>
        <taxon>Bacteria</taxon>
        <taxon>Bacillati</taxon>
        <taxon>Actinomycetota</taxon>
        <taxon>Actinomycetes</taxon>
        <taxon>Micrococcales</taxon>
        <taxon>Microbacteriaceae</taxon>
        <taxon>Cryobacterium</taxon>
    </lineage>
</organism>
<dbReference type="InterPro" id="IPR051548">
    <property type="entry name" value="Grx-like_ET"/>
</dbReference>
<dbReference type="Pfam" id="PF00462">
    <property type="entry name" value="Glutaredoxin"/>
    <property type="match status" value="1"/>
</dbReference>
<evidence type="ECO:0000259" key="1">
    <source>
        <dbReference type="Pfam" id="PF00462"/>
    </source>
</evidence>
<evidence type="ECO:0000313" key="2">
    <source>
        <dbReference type="EMBL" id="RJT90372.1"/>
    </source>
</evidence>
<sequence length="103" mass="11399">MTVTVYTTGPSCIRCKMTKDVLTKKGVEFVEVDIRDNPAAHEYVTEELGYTAAPVVVVEDGTGEDHWCEFRPDQIERVAKANQAEAYAVPVDPMDELGCESCQ</sequence>
<dbReference type="PANTHER" id="PTHR34386:SF1">
    <property type="entry name" value="GLUTAREDOXIN-LIKE PROTEIN NRDH"/>
    <property type="match status" value="1"/>
</dbReference>
<dbReference type="Proteomes" id="UP000272015">
    <property type="component" value="Unassembled WGS sequence"/>
</dbReference>
<dbReference type="OrthoDB" id="8545217at2"/>
<protein>
    <submittedName>
        <fullName evidence="2">Glutaredoxin family protein</fullName>
    </submittedName>
</protein>
<name>A0A3A5MLX5_9MICO</name>
<dbReference type="CDD" id="cd02976">
    <property type="entry name" value="NrdH"/>
    <property type="match status" value="1"/>
</dbReference>
<accession>A0A3A5MLX5</accession>
<dbReference type="PROSITE" id="PS51354">
    <property type="entry name" value="GLUTAREDOXIN_2"/>
    <property type="match status" value="1"/>
</dbReference>